<dbReference type="PROSITE" id="PS50977">
    <property type="entry name" value="HTH_TETR_2"/>
    <property type="match status" value="1"/>
</dbReference>
<dbReference type="InterPro" id="IPR009057">
    <property type="entry name" value="Homeodomain-like_sf"/>
</dbReference>
<dbReference type="GO" id="GO:0003677">
    <property type="term" value="F:DNA binding"/>
    <property type="evidence" value="ECO:0007669"/>
    <property type="project" value="UniProtKB-UniRule"/>
</dbReference>
<keyword evidence="1 2" id="KW-0238">DNA-binding</keyword>
<comment type="caution">
    <text evidence="4">The sequence shown here is derived from an EMBL/GenBank/DDBJ whole genome shotgun (WGS) entry which is preliminary data.</text>
</comment>
<reference evidence="4" key="1">
    <citation type="submission" date="2020-07" db="EMBL/GenBank/DDBJ databases">
        <title>Huge and variable diversity of episymbiotic CPR bacteria and DPANN archaea in groundwater ecosystems.</title>
        <authorList>
            <person name="He C.Y."/>
            <person name="Keren R."/>
            <person name="Whittaker M."/>
            <person name="Farag I.F."/>
            <person name="Doudna J."/>
            <person name="Cate J.H.D."/>
            <person name="Banfield J.F."/>
        </authorList>
    </citation>
    <scope>NUCLEOTIDE SEQUENCE</scope>
    <source>
        <strain evidence="4">NC_groundwater_1586_Pr3_B-0.1um_66_15</strain>
    </source>
</reference>
<dbReference type="Pfam" id="PF00440">
    <property type="entry name" value="TetR_N"/>
    <property type="match status" value="1"/>
</dbReference>
<evidence type="ECO:0000256" key="2">
    <source>
        <dbReference type="PROSITE-ProRule" id="PRU00335"/>
    </source>
</evidence>
<dbReference type="SUPFAM" id="SSF46689">
    <property type="entry name" value="Homeodomain-like"/>
    <property type="match status" value="1"/>
</dbReference>
<feature type="domain" description="HTH tetR-type" evidence="3">
    <location>
        <begin position="6"/>
        <end position="66"/>
    </location>
</feature>
<dbReference type="PANTHER" id="PTHR43479">
    <property type="entry name" value="ACREF/ENVCD OPERON REPRESSOR-RELATED"/>
    <property type="match status" value="1"/>
</dbReference>
<feature type="DNA-binding region" description="H-T-H motif" evidence="2">
    <location>
        <begin position="29"/>
        <end position="48"/>
    </location>
</feature>
<proteinExistence type="predicted"/>
<evidence type="ECO:0000313" key="4">
    <source>
        <dbReference type="EMBL" id="MBI4920994.1"/>
    </source>
</evidence>
<name>A0A933KYM0_9HYPH</name>
<dbReference type="PRINTS" id="PR00455">
    <property type="entry name" value="HTHTETR"/>
</dbReference>
<accession>A0A933KYM0</accession>
<sequence>MDRRALRTRRALHEALIQLIFERDYDGISVADIADAANVGRSTFYAHFTDKDDLLRSGIDHLRAILFAEHSSDIAGETQAERRPLGFSRFMTGHIQEQLGLYRAIMRGRAGPIILGQIRQFLSEIVRKELIASSGNKAAPEITVQFVVGAYMSVLTWWLDRGAVEPAEHIDAAFRSLAERALKDGR</sequence>
<organism evidence="4 5">
    <name type="scientific">Devosia nanyangense</name>
    <dbReference type="NCBI Taxonomy" id="1228055"/>
    <lineage>
        <taxon>Bacteria</taxon>
        <taxon>Pseudomonadati</taxon>
        <taxon>Pseudomonadota</taxon>
        <taxon>Alphaproteobacteria</taxon>
        <taxon>Hyphomicrobiales</taxon>
        <taxon>Devosiaceae</taxon>
        <taxon>Devosia</taxon>
    </lineage>
</organism>
<dbReference type="InterPro" id="IPR001647">
    <property type="entry name" value="HTH_TetR"/>
</dbReference>
<gene>
    <name evidence="4" type="ORF">HY834_04545</name>
</gene>
<evidence type="ECO:0000256" key="1">
    <source>
        <dbReference type="ARBA" id="ARBA00023125"/>
    </source>
</evidence>
<dbReference type="Proteomes" id="UP000782610">
    <property type="component" value="Unassembled WGS sequence"/>
</dbReference>
<protein>
    <submittedName>
        <fullName evidence="4">Helix-turn-helix transcriptional regulator</fullName>
    </submittedName>
</protein>
<dbReference type="EMBL" id="JACRAF010000016">
    <property type="protein sequence ID" value="MBI4920994.1"/>
    <property type="molecule type" value="Genomic_DNA"/>
</dbReference>
<dbReference type="AlphaFoldDB" id="A0A933KYM0"/>
<evidence type="ECO:0000259" key="3">
    <source>
        <dbReference type="PROSITE" id="PS50977"/>
    </source>
</evidence>
<evidence type="ECO:0000313" key="5">
    <source>
        <dbReference type="Proteomes" id="UP000782610"/>
    </source>
</evidence>
<dbReference type="PANTHER" id="PTHR43479:SF7">
    <property type="entry name" value="TETR-FAMILY TRANSCRIPTIONAL REGULATOR"/>
    <property type="match status" value="1"/>
</dbReference>
<dbReference type="InterPro" id="IPR050624">
    <property type="entry name" value="HTH-type_Tx_Regulator"/>
</dbReference>
<dbReference type="Gene3D" id="1.10.357.10">
    <property type="entry name" value="Tetracycline Repressor, domain 2"/>
    <property type="match status" value="1"/>
</dbReference>